<dbReference type="Pfam" id="PF22727">
    <property type="entry name" value="NCH2"/>
    <property type="match status" value="1"/>
</dbReference>
<dbReference type="PANTHER" id="PTHR46844:SF1">
    <property type="entry name" value="SLR5058 PROTEIN"/>
    <property type="match status" value="1"/>
</dbReference>
<dbReference type="RefSeq" id="WP_015205055.1">
    <property type="nucleotide sequence ID" value="NC_019753.1"/>
</dbReference>
<protein>
    <submittedName>
        <fullName evidence="2">Putative signal transduction protein with Nacht domain</fullName>
    </submittedName>
</protein>
<dbReference type="HOGENOM" id="CLU_016337_1_0_3"/>
<dbReference type="Proteomes" id="UP000010472">
    <property type="component" value="Chromosome"/>
</dbReference>
<dbReference type="InterPro" id="IPR007111">
    <property type="entry name" value="NACHT_NTPase"/>
</dbReference>
<dbReference type="KEGG" id="cep:Cri9333_4166"/>
<dbReference type="eggNOG" id="COG5635">
    <property type="taxonomic scope" value="Bacteria"/>
</dbReference>
<dbReference type="Gene3D" id="3.40.50.300">
    <property type="entry name" value="P-loop containing nucleotide triphosphate hydrolases"/>
    <property type="match status" value="1"/>
</dbReference>
<dbReference type="CDD" id="cd00093">
    <property type="entry name" value="HTH_XRE"/>
    <property type="match status" value="1"/>
</dbReference>
<reference evidence="2 3" key="1">
    <citation type="submission" date="2012-06" db="EMBL/GenBank/DDBJ databases">
        <title>Finished chromosome of genome of Crinalium epipsammum PCC 9333.</title>
        <authorList>
            <consortium name="US DOE Joint Genome Institute"/>
            <person name="Gugger M."/>
            <person name="Coursin T."/>
            <person name="Rippka R."/>
            <person name="Tandeau De Marsac N."/>
            <person name="Huntemann M."/>
            <person name="Wei C.-L."/>
            <person name="Han J."/>
            <person name="Detter J.C."/>
            <person name="Han C."/>
            <person name="Tapia R."/>
            <person name="Davenport K."/>
            <person name="Daligault H."/>
            <person name="Erkkila T."/>
            <person name="Gu W."/>
            <person name="Munk A.C.C."/>
            <person name="Teshima H."/>
            <person name="Xu Y."/>
            <person name="Chain P."/>
            <person name="Chen A."/>
            <person name="Krypides N."/>
            <person name="Mavromatis K."/>
            <person name="Markowitz V."/>
            <person name="Szeto E."/>
            <person name="Ivanova N."/>
            <person name="Mikhailova N."/>
            <person name="Ovchinnikova G."/>
            <person name="Pagani I."/>
            <person name="Pati A."/>
            <person name="Goodwin L."/>
            <person name="Peters L."/>
            <person name="Pitluck S."/>
            <person name="Woyke T."/>
            <person name="Kerfeld C."/>
        </authorList>
    </citation>
    <scope>NUCLEOTIDE SEQUENCE [LARGE SCALE GENOMIC DNA]</scope>
    <source>
        <strain evidence="2 3">PCC 9333</strain>
    </source>
</reference>
<dbReference type="InterPro" id="IPR054501">
    <property type="entry name" value="NCH2"/>
</dbReference>
<name>K9W586_9CYAN</name>
<dbReference type="PANTHER" id="PTHR46844">
    <property type="entry name" value="SLR5058 PROTEIN"/>
    <property type="match status" value="1"/>
</dbReference>
<dbReference type="SUPFAM" id="SSF52540">
    <property type="entry name" value="P-loop containing nucleoside triphosphate hydrolases"/>
    <property type="match status" value="1"/>
</dbReference>
<organism evidence="2 3">
    <name type="scientific">Crinalium epipsammum PCC 9333</name>
    <dbReference type="NCBI Taxonomy" id="1173022"/>
    <lineage>
        <taxon>Bacteria</taxon>
        <taxon>Bacillati</taxon>
        <taxon>Cyanobacteriota</taxon>
        <taxon>Cyanophyceae</taxon>
        <taxon>Gomontiellales</taxon>
        <taxon>Gomontiellaceae</taxon>
        <taxon>Crinalium</taxon>
    </lineage>
</organism>
<dbReference type="STRING" id="1173022.Cri9333_4166"/>
<keyword evidence="3" id="KW-1185">Reference proteome</keyword>
<accession>K9W586</accession>
<dbReference type="OrthoDB" id="448481at2"/>
<proteinExistence type="predicted"/>
<dbReference type="PROSITE" id="PS50837">
    <property type="entry name" value="NACHT"/>
    <property type="match status" value="1"/>
</dbReference>
<sequence>MAKRSLKASPSGIEKAKNAFKRAGWTQEFLAEQVGITTRQSIWKFFSGKSVERNIFIEICFQMNLDWQEIADLPKDPEVKISQPNQNQKLDIESLVQKLRSHCYDKIADQCSTLRLLDVAQPLQLNDIYVNVNILEVLSNQQWLQVSDFNNFNPEKFNRLGLTQYQQRIAGLQAITNSTKVMVFGKPGAGKTTFLQKIALLCNQGEFEANQVPIFLRLRNLAADLDLVKSANLLDYLYQEISSSNIERSELETLLQHGRVLLLLDGLDEVPTKESDEVLQQIRQFCNQYYKNKFIISCRIAARQYQFEGFSDIEIADFDFSQIQAFAKKWFVAVCKNIELGLAKASQFLEKIELPQNLQIKELATTPLLLNLTCSVFQVKADFPARRSDLYKQGLDLLLTRWDESRGIKRDEIYHHLSLLQKIKLLSKIAAITFEQHDYFIEQSTLEEHIANYLKSIFINNLDEDELQLNSAAVLKSIEVQHGLLVERSKGIYSFSHLTFQEYLTARNIVANLEPKILSQNLNKLVNHITEPRWREVFLLTAGLLGNADQLLQLMKQKLDQMLAQDEQLQQFLTWLNQKCESLKVNYQPAAIRAFYMRLALAQNSHTPPNFNLAIALDLSLAGNLTPELKLDLALDRVLRLSLSLPEHPTIDRVLDLGFALPIQADIQSKTVRSPLQEALQNLKIQLTQLDGSENLASWWQANSSTWTEELRTAMIRHRNIGQNWNFTLQQQQTLQQYYQANQFLLECLNSNCQVSPNLPREIQQTLLLPISETSPDSHNLSSVTMLRASPGNKFIGR</sequence>
<dbReference type="InterPro" id="IPR027417">
    <property type="entry name" value="P-loop_NTPase"/>
</dbReference>
<dbReference type="Pfam" id="PF05729">
    <property type="entry name" value="NACHT"/>
    <property type="match status" value="1"/>
</dbReference>
<gene>
    <name evidence="2" type="ORF">Cri9333_4166</name>
</gene>
<dbReference type="EMBL" id="CP003620">
    <property type="protein sequence ID" value="AFZ14959.1"/>
    <property type="molecule type" value="Genomic_DNA"/>
</dbReference>
<evidence type="ECO:0000313" key="3">
    <source>
        <dbReference type="Proteomes" id="UP000010472"/>
    </source>
</evidence>
<evidence type="ECO:0000259" key="1">
    <source>
        <dbReference type="PROSITE" id="PS50837"/>
    </source>
</evidence>
<dbReference type="InterPro" id="IPR001387">
    <property type="entry name" value="Cro/C1-type_HTH"/>
</dbReference>
<feature type="domain" description="NACHT" evidence="1">
    <location>
        <begin position="179"/>
        <end position="299"/>
    </location>
</feature>
<dbReference type="PATRIC" id="fig|1173022.3.peg.4502"/>
<dbReference type="AlphaFoldDB" id="K9W586"/>
<evidence type="ECO:0000313" key="2">
    <source>
        <dbReference type="EMBL" id="AFZ14959.1"/>
    </source>
</evidence>